<evidence type="ECO:0000313" key="2">
    <source>
        <dbReference type="Proteomes" id="UP000479000"/>
    </source>
</evidence>
<keyword evidence="2" id="KW-1185">Reference proteome</keyword>
<protein>
    <submittedName>
        <fullName evidence="1">Uncharacterized protein</fullName>
    </submittedName>
</protein>
<sequence>MFAALSDTANRTLEETPHSSVMLEIVVARFWLVWSSLMHLQSSSALMNLPSRTKCAVTAIYESLFREVQQSVVMHNFETCESIFFNFSFISSYLEGIDVDEIFLREEAPVRGVRCRTGRSRGRRFRIVQSLGVQFTLNPANPWTIIMYSHRRLLFRPRAISVLRGIWGFEGISNGVKGKPLYQLYIKISIHLFNFNFGGNLRRLVSRFPHHSQARQSESPSIGYTRQVPTTEISSAIIFVPVRKNTPTGTPPVAFYRSGWYKFAREASSFFEGVTPGKVYITDDPDETQSSSLLDFSSKLRRFSDSAENFITAMPTRTRVCGQTLDAQQQQQENFENLVFYHIVTFTHPPRATYRSDTIVSWGAFIQLRALNFIIVPPESSDRRCRTNSQLQGDDFATKPWSIPGMLGQYTFTILLLVNEPKESRSMPICT</sequence>
<organism evidence="1 2">
    <name type="scientific">Nesidiocoris tenuis</name>
    <dbReference type="NCBI Taxonomy" id="355587"/>
    <lineage>
        <taxon>Eukaryota</taxon>
        <taxon>Metazoa</taxon>
        <taxon>Ecdysozoa</taxon>
        <taxon>Arthropoda</taxon>
        <taxon>Hexapoda</taxon>
        <taxon>Insecta</taxon>
        <taxon>Pterygota</taxon>
        <taxon>Neoptera</taxon>
        <taxon>Paraneoptera</taxon>
        <taxon>Hemiptera</taxon>
        <taxon>Heteroptera</taxon>
        <taxon>Panheteroptera</taxon>
        <taxon>Cimicomorpha</taxon>
        <taxon>Miridae</taxon>
        <taxon>Dicyphina</taxon>
        <taxon>Nesidiocoris</taxon>
    </lineage>
</organism>
<name>A0A6H5FW02_9HEMI</name>
<reference evidence="1 2" key="1">
    <citation type="submission" date="2020-02" db="EMBL/GenBank/DDBJ databases">
        <authorList>
            <person name="Ferguson B K."/>
        </authorList>
    </citation>
    <scope>NUCLEOTIDE SEQUENCE [LARGE SCALE GENOMIC DNA]</scope>
</reference>
<dbReference type="EMBL" id="CADCXU010000389">
    <property type="protein sequence ID" value="CAA9993342.1"/>
    <property type="molecule type" value="Genomic_DNA"/>
</dbReference>
<accession>A0A6H5FW02</accession>
<evidence type="ECO:0000313" key="1">
    <source>
        <dbReference type="EMBL" id="CAA9993342.1"/>
    </source>
</evidence>
<proteinExistence type="predicted"/>
<dbReference type="Proteomes" id="UP000479000">
    <property type="component" value="Unassembled WGS sequence"/>
</dbReference>
<dbReference type="AlphaFoldDB" id="A0A6H5FW02"/>
<gene>
    <name evidence="1" type="ORF">NTEN_LOCUS318</name>
</gene>